<dbReference type="AlphaFoldDB" id="A0A0C9TGV0"/>
<feature type="compositionally biased region" description="Pro residues" evidence="1">
    <location>
        <begin position="206"/>
        <end position="215"/>
    </location>
</feature>
<protein>
    <submittedName>
        <fullName evidence="2">Uncharacterized protein</fullName>
    </submittedName>
</protein>
<feature type="non-terminal residue" evidence="2">
    <location>
        <position position="215"/>
    </location>
</feature>
<feature type="region of interest" description="Disordered" evidence="1">
    <location>
        <begin position="194"/>
        <end position="215"/>
    </location>
</feature>
<organism evidence="2 3">
    <name type="scientific">Paxillus involutus ATCC 200175</name>
    <dbReference type="NCBI Taxonomy" id="664439"/>
    <lineage>
        <taxon>Eukaryota</taxon>
        <taxon>Fungi</taxon>
        <taxon>Dikarya</taxon>
        <taxon>Basidiomycota</taxon>
        <taxon>Agaricomycotina</taxon>
        <taxon>Agaricomycetes</taxon>
        <taxon>Agaricomycetidae</taxon>
        <taxon>Boletales</taxon>
        <taxon>Paxilineae</taxon>
        <taxon>Paxillaceae</taxon>
        <taxon>Paxillus</taxon>
    </lineage>
</organism>
<evidence type="ECO:0000313" key="2">
    <source>
        <dbReference type="EMBL" id="KIJ06511.1"/>
    </source>
</evidence>
<dbReference type="EMBL" id="KN820291">
    <property type="protein sequence ID" value="KIJ06511.1"/>
    <property type="molecule type" value="Genomic_DNA"/>
</dbReference>
<keyword evidence="3" id="KW-1185">Reference proteome</keyword>
<dbReference type="OrthoDB" id="3360715at2759"/>
<evidence type="ECO:0000256" key="1">
    <source>
        <dbReference type="SAM" id="MobiDB-lite"/>
    </source>
</evidence>
<reference evidence="2 3" key="1">
    <citation type="submission" date="2014-06" db="EMBL/GenBank/DDBJ databases">
        <authorList>
            <consortium name="DOE Joint Genome Institute"/>
            <person name="Kuo A."/>
            <person name="Kohler A."/>
            <person name="Nagy L.G."/>
            <person name="Floudas D."/>
            <person name="Copeland A."/>
            <person name="Barry K.W."/>
            <person name="Cichocki N."/>
            <person name="Veneault-Fourrey C."/>
            <person name="LaButti K."/>
            <person name="Lindquist E.A."/>
            <person name="Lipzen A."/>
            <person name="Lundell T."/>
            <person name="Morin E."/>
            <person name="Murat C."/>
            <person name="Sun H."/>
            <person name="Tunlid A."/>
            <person name="Henrissat B."/>
            <person name="Grigoriev I.V."/>
            <person name="Hibbett D.S."/>
            <person name="Martin F."/>
            <person name="Nordberg H.P."/>
            <person name="Cantor M.N."/>
            <person name="Hua S.X."/>
        </authorList>
    </citation>
    <scope>NUCLEOTIDE SEQUENCE [LARGE SCALE GENOMIC DNA]</scope>
    <source>
        <strain evidence="2 3">ATCC 200175</strain>
    </source>
</reference>
<name>A0A0C9TGV0_PAXIN</name>
<accession>A0A0C9TGV0</accession>
<evidence type="ECO:0000313" key="3">
    <source>
        <dbReference type="Proteomes" id="UP000053647"/>
    </source>
</evidence>
<proteinExistence type="predicted"/>
<reference evidence="3" key="2">
    <citation type="submission" date="2015-01" db="EMBL/GenBank/DDBJ databases">
        <title>Evolutionary Origins and Diversification of the Mycorrhizal Mutualists.</title>
        <authorList>
            <consortium name="DOE Joint Genome Institute"/>
            <consortium name="Mycorrhizal Genomics Consortium"/>
            <person name="Kohler A."/>
            <person name="Kuo A."/>
            <person name="Nagy L.G."/>
            <person name="Floudas D."/>
            <person name="Copeland A."/>
            <person name="Barry K.W."/>
            <person name="Cichocki N."/>
            <person name="Veneault-Fourrey C."/>
            <person name="LaButti K."/>
            <person name="Lindquist E.A."/>
            <person name="Lipzen A."/>
            <person name="Lundell T."/>
            <person name="Morin E."/>
            <person name="Murat C."/>
            <person name="Riley R."/>
            <person name="Ohm R."/>
            <person name="Sun H."/>
            <person name="Tunlid A."/>
            <person name="Henrissat B."/>
            <person name="Grigoriev I.V."/>
            <person name="Hibbett D.S."/>
            <person name="Martin F."/>
        </authorList>
    </citation>
    <scope>NUCLEOTIDE SEQUENCE [LARGE SCALE GENOMIC DNA]</scope>
    <source>
        <strain evidence="3">ATCC 200175</strain>
    </source>
</reference>
<gene>
    <name evidence="2" type="ORF">PAXINDRAFT_20300</name>
</gene>
<dbReference type="Proteomes" id="UP000053647">
    <property type="component" value="Unassembled WGS sequence"/>
</dbReference>
<dbReference type="HOGENOM" id="CLU_1286032_0_0_1"/>
<sequence>MIPDEQKLTEQYVQDSFHSYLKSSLTHAKVEKLLEPEVLASAEGDLMITGPALCLYFAALRSTTNPPSVPLPRTSKSAPPRELTESNCPPAFIGFLRVWSSNVPMIQNLEPQHQHDLARVICGLPHLSNPLERSIPGIAADLRAVAIEISQRRSFQDRYANDLQAALDAGSNGSSLKVKASFVPPPVYDGAGYSDGKYGGKYGSPPASPASAFPP</sequence>